<dbReference type="Proteomes" id="UP000887578">
    <property type="component" value="Unplaced"/>
</dbReference>
<evidence type="ECO:0000313" key="2">
    <source>
        <dbReference type="WBParaSite" id="PDA_v2.g3879.t1"/>
    </source>
</evidence>
<proteinExistence type="predicted"/>
<accession>A0A914QJV1</accession>
<reference evidence="2" key="1">
    <citation type="submission" date="2022-11" db="UniProtKB">
        <authorList>
            <consortium name="WormBaseParasite"/>
        </authorList>
    </citation>
    <scope>IDENTIFICATION</scope>
</reference>
<sequence length="397" mass="46046">MLTIGGERYVMLQVKDARNLPSVLSSLTNDHHGFVAHIIPLNNRLRLGVYGCDTEKLVYQIEFADVKEFISKIRKIFSSNIKSVILQVFDFKDRKYPDNFKFCLELKQKFEACKIPYYFLSNMNCIIEKALTATNITVNIGESVMLIYSDDEWGRTFQYTKDGYEIVQSFTPEILRKIDETVLRILANHSNLKKIIVSTGKNQQRFMDLFKSYYPILIDLTSPEYDGKCLIEIHKWILDKSYTKFHAIPTTPRIYFVTFQIGETDCNLILVPPDIKLPVKASCNCLRSCYNHSIGYHQNEKLVKYETFKLTEEAHEFKITLNVDIDCIPSYEVEGIVHDYIVNFPKFCDSYQFDGIDLRTYAIIGILANRSFLCVNKNGKFEFLETWGGNIFRIAIG</sequence>
<keyword evidence="1" id="KW-1185">Reference proteome</keyword>
<dbReference type="AlphaFoldDB" id="A0A914QJV1"/>
<name>A0A914QJV1_9BILA</name>
<evidence type="ECO:0000313" key="1">
    <source>
        <dbReference type="Proteomes" id="UP000887578"/>
    </source>
</evidence>
<dbReference type="WBParaSite" id="PDA_v2.g3879.t1">
    <property type="protein sequence ID" value="PDA_v2.g3879.t1"/>
    <property type="gene ID" value="PDA_v2.g3879"/>
</dbReference>
<protein>
    <submittedName>
        <fullName evidence="2">Uncharacterized protein</fullName>
    </submittedName>
</protein>
<organism evidence="1 2">
    <name type="scientific">Panagrolaimus davidi</name>
    <dbReference type="NCBI Taxonomy" id="227884"/>
    <lineage>
        <taxon>Eukaryota</taxon>
        <taxon>Metazoa</taxon>
        <taxon>Ecdysozoa</taxon>
        <taxon>Nematoda</taxon>
        <taxon>Chromadorea</taxon>
        <taxon>Rhabditida</taxon>
        <taxon>Tylenchina</taxon>
        <taxon>Panagrolaimomorpha</taxon>
        <taxon>Panagrolaimoidea</taxon>
        <taxon>Panagrolaimidae</taxon>
        <taxon>Panagrolaimus</taxon>
    </lineage>
</organism>